<gene>
    <name evidence="2" type="ORF">CY34DRAFT_807700</name>
</gene>
<proteinExistence type="predicted"/>
<reference evidence="2 3" key="1">
    <citation type="submission" date="2014-04" db="EMBL/GenBank/DDBJ databases">
        <authorList>
            <consortium name="DOE Joint Genome Institute"/>
            <person name="Kuo A."/>
            <person name="Ruytinx J."/>
            <person name="Rineau F."/>
            <person name="Colpaert J."/>
            <person name="Kohler A."/>
            <person name="Nagy L.G."/>
            <person name="Floudas D."/>
            <person name="Copeland A."/>
            <person name="Barry K.W."/>
            <person name="Cichocki N."/>
            <person name="Veneault-Fourrey C."/>
            <person name="LaButti K."/>
            <person name="Lindquist E.A."/>
            <person name="Lipzen A."/>
            <person name="Lundell T."/>
            <person name="Morin E."/>
            <person name="Murat C."/>
            <person name="Sun H."/>
            <person name="Tunlid A."/>
            <person name="Henrissat B."/>
            <person name="Grigoriev I.V."/>
            <person name="Hibbett D.S."/>
            <person name="Martin F."/>
            <person name="Nordberg H.P."/>
            <person name="Cantor M.N."/>
            <person name="Hua S.X."/>
        </authorList>
    </citation>
    <scope>NUCLEOTIDE SEQUENCE [LARGE SCALE GENOMIC DNA]</scope>
    <source>
        <strain evidence="2 3">UH-Slu-Lm8-n1</strain>
    </source>
</reference>
<dbReference type="OrthoDB" id="10006572at2759"/>
<dbReference type="Proteomes" id="UP000054485">
    <property type="component" value="Unassembled WGS sequence"/>
</dbReference>
<dbReference type="HOGENOM" id="CLU_880465_0_0_1"/>
<accession>A0A0D0B048</accession>
<dbReference type="InParanoid" id="A0A0D0B048"/>
<dbReference type="EMBL" id="KN835322">
    <property type="protein sequence ID" value="KIK39927.1"/>
    <property type="molecule type" value="Genomic_DNA"/>
</dbReference>
<sequence length="316" mass="35185">MDTRPLLSLTSNQASPFCGIVRDGFEEQKPGVASADFANGSYFTYDHEDNRRHLLFDEQEKVSNSSMVPQFRPVLPMGTSTEEDSVSAGSEFSLSLRRLSNKLAPLNRQSEGPIPVYSSQVHCPPACQVMHHVAHDGSSLTMMDFPCNYPLTPVDQLLHTPLEPPQITRLEKQRVAPENADGRWNWPVNAHTFGSPLDSGSYAPHAHTTEPLPPLSDNRNEPSFSMNFMSNFHPEREDRHQARRPSYSDTYNASSSYAQDLFSQGFLYAQPTCLHDPCAHVEETLATPLIKPTPLYPAAYAHSEDHTPDLSPVPAL</sequence>
<name>A0A0D0B048_9AGAM</name>
<feature type="region of interest" description="Disordered" evidence="1">
    <location>
        <begin position="197"/>
        <end position="230"/>
    </location>
</feature>
<dbReference type="AlphaFoldDB" id="A0A0D0B048"/>
<evidence type="ECO:0000313" key="2">
    <source>
        <dbReference type="EMBL" id="KIK39927.1"/>
    </source>
</evidence>
<keyword evidence="3" id="KW-1185">Reference proteome</keyword>
<feature type="compositionally biased region" description="Polar residues" evidence="1">
    <location>
        <begin position="221"/>
        <end position="230"/>
    </location>
</feature>
<protein>
    <submittedName>
        <fullName evidence="2">Unplaced genomic scaffold CY34scaffold_191, whole genome shotgun sequence</fullName>
    </submittedName>
</protein>
<dbReference type="STRING" id="930992.A0A0D0B048"/>
<evidence type="ECO:0000313" key="3">
    <source>
        <dbReference type="Proteomes" id="UP000054485"/>
    </source>
</evidence>
<organism evidence="2 3">
    <name type="scientific">Suillus luteus UH-Slu-Lm8-n1</name>
    <dbReference type="NCBI Taxonomy" id="930992"/>
    <lineage>
        <taxon>Eukaryota</taxon>
        <taxon>Fungi</taxon>
        <taxon>Dikarya</taxon>
        <taxon>Basidiomycota</taxon>
        <taxon>Agaricomycotina</taxon>
        <taxon>Agaricomycetes</taxon>
        <taxon>Agaricomycetidae</taxon>
        <taxon>Boletales</taxon>
        <taxon>Suillineae</taxon>
        <taxon>Suillaceae</taxon>
        <taxon>Suillus</taxon>
    </lineage>
</organism>
<evidence type="ECO:0000256" key="1">
    <source>
        <dbReference type="SAM" id="MobiDB-lite"/>
    </source>
</evidence>
<reference evidence="3" key="2">
    <citation type="submission" date="2015-01" db="EMBL/GenBank/DDBJ databases">
        <title>Evolutionary Origins and Diversification of the Mycorrhizal Mutualists.</title>
        <authorList>
            <consortium name="DOE Joint Genome Institute"/>
            <consortium name="Mycorrhizal Genomics Consortium"/>
            <person name="Kohler A."/>
            <person name="Kuo A."/>
            <person name="Nagy L.G."/>
            <person name="Floudas D."/>
            <person name="Copeland A."/>
            <person name="Barry K.W."/>
            <person name="Cichocki N."/>
            <person name="Veneault-Fourrey C."/>
            <person name="LaButti K."/>
            <person name="Lindquist E.A."/>
            <person name="Lipzen A."/>
            <person name="Lundell T."/>
            <person name="Morin E."/>
            <person name="Murat C."/>
            <person name="Riley R."/>
            <person name="Ohm R."/>
            <person name="Sun H."/>
            <person name="Tunlid A."/>
            <person name="Henrissat B."/>
            <person name="Grigoriev I.V."/>
            <person name="Hibbett D.S."/>
            <person name="Martin F."/>
        </authorList>
    </citation>
    <scope>NUCLEOTIDE SEQUENCE [LARGE SCALE GENOMIC DNA]</scope>
    <source>
        <strain evidence="3">UH-Slu-Lm8-n1</strain>
    </source>
</reference>